<evidence type="ECO:0000313" key="2">
    <source>
        <dbReference type="EMBL" id="KAG9695051.1"/>
    </source>
</evidence>
<sequence length="139" mass="15345">MSTINPTIFPSELKSAPNSTTAPPIQCQNCEYAPFFSFKTLKTILWYILIGFVFTAFLKYLGFNSSPFHSRNNDIPMSICHSRDSNNLCASWASYPGNWRSSADDDAITQSSTECVQSGGSAEFKTIMDDGGVLFVCVK</sequence>
<name>A0A9P8EPS0_AURME</name>
<proteinExistence type="predicted"/>
<keyword evidence="1" id="KW-0812">Transmembrane</keyword>
<accession>A0A9P8EPS0</accession>
<keyword evidence="1" id="KW-0472">Membrane</keyword>
<reference evidence="2" key="2">
    <citation type="submission" date="2021-08" db="EMBL/GenBank/DDBJ databases">
        <authorList>
            <person name="Gostincar C."/>
            <person name="Sun X."/>
            <person name="Song Z."/>
            <person name="Gunde-Cimerman N."/>
        </authorList>
    </citation>
    <scope>NUCLEOTIDE SEQUENCE</scope>
    <source>
        <strain evidence="2">EXF-9911</strain>
    </source>
</reference>
<dbReference type="Proteomes" id="UP000779574">
    <property type="component" value="Unassembled WGS sequence"/>
</dbReference>
<gene>
    <name evidence="2" type="ORF">KCU76_g4772</name>
</gene>
<feature type="non-terminal residue" evidence="2">
    <location>
        <position position="139"/>
    </location>
</feature>
<comment type="caution">
    <text evidence="2">The sequence shown here is derived from an EMBL/GenBank/DDBJ whole genome shotgun (WGS) entry which is preliminary data.</text>
</comment>
<evidence type="ECO:0000256" key="1">
    <source>
        <dbReference type="SAM" id="Phobius"/>
    </source>
</evidence>
<organism evidence="2 3">
    <name type="scientific">Aureobasidium melanogenum</name>
    <name type="common">Aureobasidium pullulans var. melanogenum</name>
    <dbReference type="NCBI Taxonomy" id="46634"/>
    <lineage>
        <taxon>Eukaryota</taxon>
        <taxon>Fungi</taxon>
        <taxon>Dikarya</taxon>
        <taxon>Ascomycota</taxon>
        <taxon>Pezizomycotina</taxon>
        <taxon>Dothideomycetes</taxon>
        <taxon>Dothideomycetidae</taxon>
        <taxon>Dothideales</taxon>
        <taxon>Saccotheciaceae</taxon>
        <taxon>Aureobasidium</taxon>
    </lineage>
</organism>
<protein>
    <submittedName>
        <fullName evidence="2">Uncharacterized protein</fullName>
    </submittedName>
</protein>
<dbReference type="AlphaFoldDB" id="A0A9P8EPS0"/>
<evidence type="ECO:0000313" key="3">
    <source>
        <dbReference type="Proteomes" id="UP000779574"/>
    </source>
</evidence>
<dbReference type="OrthoDB" id="3873820at2759"/>
<reference evidence="2" key="1">
    <citation type="journal article" date="2021" name="J Fungi (Basel)">
        <title>Virulence traits and population genomics of the black yeast Aureobasidium melanogenum.</title>
        <authorList>
            <person name="Cernosa A."/>
            <person name="Sun X."/>
            <person name="Gostincar C."/>
            <person name="Fang C."/>
            <person name="Gunde-Cimerman N."/>
            <person name="Song Z."/>
        </authorList>
    </citation>
    <scope>NUCLEOTIDE SEQUENCE</scope>
    <source>
        <strain evidence="2">EXF-9911</strain>
    </source>
</reference>
<feature type="transmembrane region" description="Helical" evidence="1">
    <location>
        <begin position="44"/>
        <end position="62"/>
    </location>
</feature>
<keyword evidence="1" id="KW-1133">Transmembrane helix</keyword>
<dbReference type="EMBL" id="JAHFXF010000142">
    <property type="protein sequence ID" value="KAG9695051.1"/>
    <property type="molecule type" value="Genomic_DNA"/>
</dbReference>